<accession>A0A4Y2UB30</accession>
<proteinExistence type="predicted"/>
<dbReference type="SUPFAM" id="SSF141571">
    <property type="entry name" value="Pentapeptide repeat-like"/>
    <property type="match status" value="1"/>
</dbReference>
<dbReference type="AlphaFoldDB" id="A0A4Y2UB30"/>
<keyword evidence="2" id="KW-1185">Reference proteome</keyword>
<name>A0A4Y2UB30_ARAVE</name>
<dbReference type="EMBL" id="BGPR01034744">
    <property type="protein sequence ID" value="GBO09241.1"/>
    <property type="molecule type" value="Genomic_DNA"/>
</dbReference>
<organism evidence="1 2">
    <name type="scientific">Araneus ventricosus</name>
    <name type="common">Orbweaver spider</name>
    <name type="synonym">Epeira ventricosa</name>
    <dbReference type="NCBI Taxonomy" id="182803"/>
    <lineage>
        <taxon>Eukaryota</taxon>
        <taxon>Metazoa</taxon>
        <taxon>Ecdysozoa</taxon>
        <taxon>Arthropoda</taxon>
        <taxon>Chelicerata</taxon>
        <taxon>Arachnida</taxon>
        <taxon>Araneae</taxon>
        <taxon>Araneomorphae</taxon>
        <taxon>Entelegynae</taxon>
        <taxon>Araneoidea</taxon>
        <taxon>Araneidae</taxon>
        <taxon>Araneus</taxon>
    </lineage>
</organism>
<protein>
    <submittedName>
        <fullName evidence="1">Uncharacterized protein</fullName>
    </submittedName>
</protein>
<sequence length="92" mass="10495">MGKPIGHFWRRYYQSHVTAGIRCNIMSFNIVSCNMVFCNMVSCNMVFCNMVSCNMVSCNMVSCNLDVAFFYFTVTTTPVEILDYVCDHMSVA</sequence>
<dbReference type="Proteomes" id="UP000499080">
    <property type="component" value="Unassembled WGS sequence"/>
</dbReference>
<dbReference type="OrthoDB" id="6616165at2759"/>
<comment type="caution">
    <text evidence="1">The sequence shown here is derived from an EMBL/GenBank/DDBJ whole genome shotgun (WGS) entry which is preliminary data.</text>
</comment>
<reference evidence="1 2" key="1">
    <citation type="journal article" date="2019" name="Sci. Rep.">
        <title>Orb-weaving spider Araneus ventricosus genome elucidates the spidroin gene catalogue.</title>
        <authorList>
            <person name="Kono N."/>
            <person name="Nakamura H."/>
            <person name="Ohtoshi R."/>
            <person name="Moran D.A.P."/>
            <person name="Shinohara A."/>
            <person name="Yoshida Y."/>
            <person name="Fujiwara M."/>
            <person name="Mori M."/>
            <person name="Tomita M."/>
            <person name="Arakawa K."/>
        </authorList>
    </citation>
    <scope>NUCLEOTIDE SEQUENCE [LARGE SCALE GENOMIC DNA]</scope>
</reference>
<evidence type="ECO:0000313" key="2">
    <source>
        <dbReference type="Proteomes" id="UP000499080"/>
    </source>
</evidence>
<evidence type="ECO:0000313" key="1">
    <source>
        <dbReference type="EMBL" id="GBO09241.1"/>
    </source>
</evidence>
<gene>
    <name evidence="1" type="ORF">AVEN_134874_1</name>
</gene>